<dbReference type="InterPro" id="IPR029068">
    <property type="entry name" value="Glyas_Bleomycin-R_OHBP_Dase"/>
</dbReference>
<dbReference type="Gene3D" id="3.10.180.10">
    <property type="entry name" value="2,3-Dihydroxybiphenyl 1,2-Dioxygenase, domain 1"/>
    <property type="match status" value="1"/>
</dbReference>
<dbReference type="AlphaFoldDB" id="A0A6J6Z7E8"/>
<name>A0A6J6Z7E8_9ZZZZ</name>
<gene>
    <name evidence="2" type="ORF">UFOPK3004_01650</name>
    <name evidence="3" type="ORF">UFOPK3494_01490</name>
</gene>
<evidence type="ECO:0000313" key="2">
    <source>
        <dbReference type="EMBL" id="CAB4817592.1"/>
    </source>
</evidence>
<dbReference type="Pfam" id="PF13468">
    <property type="entry name" value="Glyoxalase_3"/>
    <property type="match status" value="1"/>
</dbReference>
<evidence type="ECO:0000313" key="3">
    <source>
        <dbReference type="EMBL" id="CAB4910453.1"/>
    </source>
</evidence>
<evidence type="ECO:0000259" key="1">
    <source>
        <dbReference type="Pfam" id="PF13468"/>
    </source>
</evidence>
<dbReference type="SUPFAM" id="SSF54593">
    <property type="entry name" value="Glyoxalase/Bleomycin resistance protein/Dihydroxybiphenyl dioxygenase"/>
    <property type="match status" value="1"/>
</dbReference>
<dbReference type="PANTHER" id="PTHR40265:SF1">
    <property type="entry name" value="GLYOXALASE-LIKE DOMAIN-CONTAINING PROTEIN"/>
    <property type="match status" value="1"/>
</dbReference>
<dbReference type="InterPro" id="IPR025870">
    <property type="entry name" value="Glyoxalase-like_dom"/>
</dbReference>
<organism evidence="2">
    <name type="scientific">freshwater metagenome</name>
    <dbReference type="NCBI Taxonomy" id="449393"/>
    <lineage>
        <taxon>unclassified sequences</taxon>
        <taxon>metagenomes</taxon>
        <taxon>ecological metagenomes</taxon>
    </lineage>
</organism>
<feature type="domain" description="Glyoxalase-like" evidence="1">
    <location>
        <begin position="7"/>
        <end position="175"/>
    </location>
</feature>
<dbReference type="PANTHER" id="PTHR40265">
    <property type="entry name" value="BLL2707 PROTEIN"/>
    <property type="match status" value="1"/>
</dbReference>
<dbReference type="EMBL" id="CAFBMF010000126">
    <property type="protein sequence ID" value="CAB4910453.1"/>
    <property type="molecule type" value="Genomic_DNA"/>
</dbReference>
<dbReference type="EMBL" id="CAFAAL010000200">
    <property type="protein sequence ID" value="CAB4817592.1"/>
    <property type="molecule type" value="Genomic_DNA"/>
</dbReference>
<sequence length="221" mass="23539">MSKNLHIDHLVYATPDLAAAVADIEARFGVAPTPGGAHVGLGTFNALLGLGGRTYLEIVGPDPAQPEPVNPRPFGIDDLTEPSLVGWCAAPQRPLIDVVQAAREAGFDPGDVRAMSRQRPDGVLLEWELTLTSLPIPEGGVLPFFIDWGRTVHPTADMPIGGTLMVLDLFHPQPRTIDLFLSAVSDEAQLGDEEANITLSYADNANLTAEILTANGLVILH</sequence>
<accession>A0A6J6Z7E8</accession>
<protein>
    <submittedName>
        <fullName evidence="2">Unannotated protein</fullName>
    </submittedName>
</protein>
<reference evidence="2" key="1">
    <citation type="submission" date="2020-05" db="EMBL/GenBank/DDBJ databases">
        <authorList>
            <person name="Chiriac C."/>
            <person name="Salcher M."/>
            <person name="Ghai R."/>
            <person name="Kavagutti S V."/>
        </authorList>
    </citation>
    <scope>NUCLEOTIDE SEQUENCE</scope>
</reference>
<proteinExistence type="predicted"/>